<evidence type="ECO:0000256" key="3">
    <source>
        <dbReference type="ARBA" id="ARBA00007103"/>
    </source>
</evidence>
<dbReference type="RefSeq" id="WP_219937672.1">
    <property type="nucleotide sequence ID" value="NZ_JAGFNY010000018.1"/>
</dbReference>
<comment type="caution">
    <text evidence="12">The sequence shown here is derived from an EMBL/GenBank/DDBJ whole genome shotgun (WGS) entry which is preliminary data.</text>
</comment>
<dbReference type="InterPro" id="IPR050214">
    <property type="entry name" value="Cys_Synth/Cystath_Beta-Synth"/>
</dbReference>
<evidence type="ECO:0000256" key="4">
    <source>
        <dbReference type="ARBA" id="ARBA00012681"/>
    </source>
</evidence>
<dbReference type="NCBIfam" id="TIGR01139">
    <property type="entry name" value="cysK"/>
    <property type="match status" value="1"/>
</dbReference>
<sequence>MKIYESVTQLIGKTPLIKLNGMKKHHNLKANLIAKVEAFNPAGSVKDRIAYAMISKALLDNKINKDTVIIEPTSGNTGIGLAQVCSALSLKLIIVMPDSMSIERRNLLRAFGAKVVLTQGSLGMNGAIQKAKELLVENKNSYMPSQFMNQVNPEAHYSTTGPEIYEDTDGKVDYLVAGIGTGGTISGAGRYLKEKIKSVKVIGVEPAQSPVLTKGFAGNHAIQGIGAGFIPDTLDKTVLDEVIAVDNVDAFTYTNQVAQLDGILAGISSGAAIAAAIELSKRTENYGKNIVVILPDTGERYLSTPVFLK</sequence>
<evidence type="ECO:0000256" key="9">
    <source>
        <dbReference type="ARBA" id="ARBA00047931"/>
    </source>
</evidence>
<dbReference type="CDD" id="cd01561">
    <property type="entry name" value="CBS_like"/>
    <property type="match status" value="1"/>
</dbReference>
<comment type="cofactor">
    <cofactor evidence="1 10">
        <name>pyridoxal 5'-phosphate</name>
        <dbReference type="ChEBI" id="CHEBI:597326"/>
    </cofactor>
</comment>
<reference evidence="12 13" key="1">
    <citation type="submission" date="2021-03" db="EMBL/GenBank/DDBJ databases">
        <title>Succinivibrio sp. nov. isolated from feces of cow.</title>
        <authorList>
            <person name="Choi J.-Y."/>
        </authorList>
    </citation>
    <scope>NUCLEOTIDE SEQUENCE [LARGE SCALE GENOMIC DNA]</scope>
    <source>
        <strain evidence="12 13">AGMB01872</strain>
    </source>
</reference>
<evidence type="ECO:0000313" key="13">
    <source>
        <dbReference type="Proteomes" id="UP000731465"/>
    </source>
</evidence>
<dbReference type="PROSITE" id="PS00901">
    <property type="entry name" value="CYS_SYNTHASE"/>
    <property type="match status" value="1"/>
</dbReference>
<dbReference type="PANTHER" id="PTHR10314">
    <property type="entry name" value="CYSTATHIONINE BETA-SYNTHASE"/>
    <property type="match status" value="1"/>
</dbReference>
<accession>A0ABS7DH92</accession>
<feature type="domain" description="Tryptophan synthase beta chain-like PALP" evidence="11">
    <location>
        <begin position="7"/>
        <end position="296"/>
    </location>
</feature>
<dbReference type="EMBL" id="JAGFNY010000018">
    <property type="protein sequence ID" value="MBW7570449.1"/>
    <property type="molecule type" value="Genomic_DNA"/>
</dbReference>
<evidence type="ECO:0000256" key="1">
    <source>
        <dbReference type="ARBA" id="ARBA00001933"/>
    </source>
</evidence>
<organism evidence="12 13">
    <name type="scientific">Succinivibrio faecicola</name>
    <dbReference type="NCBI Taxonomy" id="2820300"/>
    <lineage>
        <taxon>Bacteria</taxon>
        <taxon>Pseudomonadati</taxon>
        <taxon>Pseudomonadota</taxon>
        <taxon>Gammaproteobacteria</taxon>
        <taxon>Aeromonadales</taxon>
        <taxon>Succinivibrionaceae</taxon>
        <taxon>Succinivibrio</taxon>
    </lineage>
</organism>
<dbReference type="Proteomes" id="UP000731465">
    <property type="component" value="Unassembled WGS sequence"/>
</dbReference>
<keyword evidence="5 10" id="KW-0028">Amino-acid biosynthesis</keyword>
<evidence type="ECO:0000259" key="11">
    <source>
        <dbReference type="Pfam" id="PF00291"/>
    </source>
</evidence>
<evidence type="ECO:0000256" key="7">
    <source>
        <dbReference type="ARBA" id="ARBA00022898"/>
    </source>
</evidence>
<dbReference type="EC" id="2.5.1.47" evidence="4 10"/>
<keyword evidence="8 10" id="KW-0198">Cysteine biosynthesis</keyword>
<dbReference type="Pfam" id="PF00291">
    <property type="entry name" value="PALP"/>
    <property type="match status" value="1"/>
</dbReference>
<keyword evidence="13" id="KW-1185">Reference proteome</keyword>
<dbReference type="InterPro" id="IPR005859">
    <property type="entry name" value="CysK"/>
</dbReference>
<dbReference type="SUPFAM" id="SSF53686">
    <property type="entry name" value="Tryptophan synthase beta subunit-like PLP-dependent enzymes"/>
    <property type="match status" value="1"/>
</dbReference>
<comment type="catalytic activity">
    <reaction evidence="9 10">
        <text>O-acetyl-L-serine + hydrogen sulfide = L-cysteine + acetate</text>
        <dbReference type="Rhea" id="RHEA:14829"/>
        <dbReference type="ChEBI" id="CHEBI:29919"/>
        <dbReference type="ChEBI" id="CHEBI:30089"/>
        <dbReference type="ChEBI" id="CHEBI:35235"/>
        <dbReference type="ChEBI" id="CHEBI:58340"/>
        <dbReference type="EC" id="2.5.1.47"/>
    </reaction>
</comment>
<dbReference type="NCBIfam" id="TIGR01136">
    <property type="entry name" value="cysKM"/>
    <property type="match status" value="1"/>
</dbReference>
<evidence type="ECO:0000256" key="10">
    <source>
        <dbReference type="RuleBase" id="RU003985"/>
    </source>
</evidence>
<comment type="similarity">
    <text evidence="3 10">Belongs to the cysteine synthase/cystathionine beta-synthase family.</text>
</comment>
<keyword evidence="7 10" id="KW-0663">Pyridoxal phosphate</keyword>
<evidence type="ECO:0000256" key="8">
    <source>
        <dbReference type="ARBA" id="ARBA00023192"/>
    </source>
</evidence>
<dbReference type="InterPro" id="IPR005856">
    <property type="entry name" value="Cys_synth"/>
</dbReference>
<evidence type="ECO:0000256" key="6">
    <source>
        <dbReference type="ARBA" id="ARBA00022679"/>
    </source>
</evidence>
<dbReference type="Gene3D" id="3.40.50.1100">
    <property type="match status" value="2"/>
</dbReference>
<proteinExistence type="inferred from homology"/>
<protein>
    <recommendedName>
        <fullName evidence="4 10">Cysteine synthase</fullName>
        <ecNumber evidence="4 10">2.5.1.47</ecNumber>
    </recommendedName>
</protein>
<gene>
    <name evidence="12" type="primary">cysK</name>
    <name evidence="12" type="ORF">J5V48_06010</name>
</gene>
<name>A0ABS7DH92_9GAMM</name>
<dbReference type="InterPro" id="IPR001926">
    <property type="entry name" value="TrpB-like_PALP"/>
</dbReference>
<keyword evidence="6 10" id="KW-0808">Transferase</keyword>
<dbReference type="InterPro" id="IPR001216">
    <property type="entry name" value="P-phosphate_BS"/>
</dbReference>
<dbReference type="InterPro" id="IPR036052">
    <property type="entry name" value="TrpB-like_PALP_sf"/>
</dbReference>
<comment type="pathway">
    <text evidence="2">Amino-acid biosynthesis; L-cysteine biosynthesis; L-cysteine from L-serine: step 2/2.</text>
</comment>
<evidence type="ECO:0000256" key="2">
    <source>
        <dbReference type="ARBA" id="ARBA00004962"/>
    </source>
</evidence>
<evidence type="ECO:0000256" key="5">
    <source>
        <dbReference type="ARBA" id="ARBA00022605"/>
    </source>
</evidence>
<dbReference type="GO" id="GO:0004124">
    <property type="term" value="F:cysteine synthase activity"/>
    <property type="evidence" value="ECO:0007669"/>
    <property type="project" value="UniProtKB-EC"/>
</dbReference>
<evidence type="ECO:0000313" key="12">
    <source>
        <dbReference type="EMBL" id="MBW7570449.1"/>
    </source>
</evidence>